<evidence type="ECO:0000313" key="2">
    <source>
        <dbReference type="Proteomes" id="UP000032142"/>
    </source>
</evidence>
<accession>A0A0B0NRP9</accession>
<reference evidence="2" key="1">
    <citation type="submission" date="2014-09" db="EMBL/GenBank/DDBJ databases">
        <authorList>
            <person name="Mudge J."/>
            <person name="Ramaraj T."/>
            <person name="Lindquist I.E."/>
            <person name="Bharti A.K."/>
            <person name="Sundararajan A."/>
            <person name="Cameron C.T."/>
            <person name="Woodward J.E."/>
            <person name="May G.D."/>
            <person name="Brubaker C."/>
            <person name="Broadhvest J."/>
            <person name="Wilkins T.A."/>
        </authorList>
    </citation>
    <scope>NUCLEOTIDE SEQUENCE</scope>
    <source>
        <strain evidence="2">cv. AKA8401</strain>
    </source>
</reference>
<protein>
    <submittedName>
        <fullName evidence="1">Breast cancer susceptibility 1-like protein</fullName>
    </submittedName>
</protein>
<dbReference type="Proteomes" id="UP000032142">
    <property type="component" value="Unassembled WGS sequence"/>
</dbReference>
<dbReference type="AlphaFoldDB" id="A0A0B0NRP9"/>
<proteinExistence type="predicted"/>
<gene>
    <name evidence="1" type="ORF">F383_23421</name>
</gene>
<dbReference type="EMBL" id="KN407772">
    <property type="protein sequence ID" value="KHG17213.1"/>
    <property type="molecule type" value="Genomic_DNA"/>
</dbReference>
<keyword evidence="2" id="KW-1185">Reference proteome</keyword>
<organism evidence="1 2">
    <name type="scientific">Gossypium arboreum</name>
    <name type="common">Tree cotton</name>
    <name type="synonym">Gossypium nanking</name>
    <dbReference type="NCBI Taxonomy" id="29729"/>
    <lineage>
        <taxon>Eukaryota</taxon>
        <taxon>Viridiplantae</taxon>
        <taxon>Streptophyta</taxon>
        <taxon>Embryophyta</taxon>
        <taxon>Tracheophyta</taxon>
        <taxon>Spermatophyta</taxon>
        <taxon>Magnoliopsida</taxon>
        <taxon>eudicotyledons</taxon>
        <taxon>Gunneridae</taxon>
        <taxon>Pentapetalae</taxon>
        <taxon>rosids</taxon>
        <taxon>malvids</taxon>
        <taxon>Malvales</taxon>
        <taxon>Malvaceae</taxon>
        <taxon>Malvoideae</taxon>
        <taxon>Gossypium</taxon>
    </lineage>
</organism>
<sequence>MASKFLTLLTKEESNCTSVRYKYTYIVFKCRAPQVYFFGDNVMNLKPELVMGAKLKYSRCGLKGAALG</sequence>
<evidence type="ECO:0000313" key="1">
    <source>
        <dbReference type="EMBL" id="KHG17213.1"/>
    </source>
</evidence>
<name>A0A0B0NRP9_GOSAR</name>